<dbReference type="GO" id="GO:0046872">
    <property type="term" value="F:metal ion binding"/>
    <property type="evidence" value="ECO:0007669"/>
    <property type="project" value="UniProtKB-KW"/>
</dbReference>
<name>A0A6A2XQX1_HIBSY</name>
<keyword evidence="2" id="KW-0479">Metal-binding</keyword>
<evidence type="ECO:0000313" key="5">
    <source>
        <dbReference type="Proteomes" id="UP000436088"/>
    </source>
</evidence>
<organism evidence="4 5">
    <name type="scientific">Hibiscus syriacus</name>
    <name type="common">Rose of Sharon</name>
    <dbReference type="NCBI Taxonomy" id="106335"/>
    <lineage>
        <taxon>Eukaryota</taxon>
        <taxon>Viridiplantae</taxon>
        <taxon>Streptophyta</taxon>
        <taxon>Embryophyta</taxon>
        <taxon>Tracheophyta</taxon>
        <taxon>Spermatophyta</taxon>
        <taxon>Magnoliopsida</taxon>
        <taxon>eudicotyledons</taxon>
        <taxon>Gunneridae</taxon>
        <taxon>Pentapetalae</taxon>
        <taxon>rosids</taxon>
        <taxon>malvids</taxon>
        <taxon>Malvales</taxon>
        <taxon>Malvaceae</taxon>
        <taxon>Malvoideae</taxon>
        <taxon>Hibiscus</taxon>
    </lineage>
</organism>
<evidence type="ECO:0000313" key="4">
    <source>
        <dbReference type="EMBL" id="KAE8664376.1"/>
    </source>
</evidence>
<comment type="cofactor">
    <cofactor evidence="1">
        <name>a divalent metal cation</name>
        <dbReference type="ChEBI" id="CHEBI:60240"/>
    </cofactor>
</comment>
<evidence type="ECO:0000259" key="3">
    <source>
        <dbReference type="Pfam" id="PF13359"/>
    </source>
</evidence>
<dbReference type="AlphaFoldDB" id="A0A6A2XQX1"/>
<evidence type="ECO:0000256" key="1">
    <source>
        <dbReference type="ARBA" id="ARBA00001968"/>
    </source>
</evidence>
<keyword evidence="5" id="KW-1185">Reference proteome</keyword>
<dbReference type="Proteomes" id="UP000436088">
    <property type="component" value="Unassembled WGS sequence"/>
</dbReference>
<reference evidence="4" key="1">
    <citation type="submission" date="2019-09" db="EMBL/GenBank/DDBJ databases">
        <title>Draft genome information of white flower Hibiscus syriacus.</title>
        <authorList>
            <person name="Kim Y.-M."/>
        </authorList>
    </citation>
    <scope>NUCLEOTIDE SEQUENCE [LARGE SCALE GENOMIC DNA]</scope>
    <source>
        <strain evidence="4">YM2019G1</strain>
    </source>
</reference>
<accession>A0A6A2XQX1</accession>
<dbReference type="EMBL" id="VEPZ02001652">
    <property type="protein sequence ID" value="KAE8664376.1"/>
    <property type="molecule type" value="Genomic_DNA"/>
</dbReference>
<dbReference type="InterPro" id="IPR027806">
    <property type="entry name" value="HARBI1_dom"/>
</dbReference>
<comment type="caution">
    <text evidence="4">The sequence shown here is derived from an EMBL/GenBank/DDBJ whole genome shotgun (WGS) entry which is preliminary data.</text>
</comment>
<evidence type="ECO:0000256" key="2">
    <source>
        <dbReference type="ARBA" id="ARBA00022723"/>
    </source>
</evidence>
<protein>
    <recommendedName>
        <fullName evidence="3">DDE Tnp4 domain-containing protein</fullName>
    </recommendedName>
</protein>
<feature type="domain" description="DDE Tnp4" evidence="3">
    <location>
        <begin position="21"/>
        <end position="75"/>
    </location>
</feature>
<sequence>MTTMTSVMSATAINATRPKTQSRMLFKSLIGEIQRVAKEAFMKLKGRWRCLQENNSDFELQDLSVVVGACCVLHNICEMRGDGFEPDQWGFELVDEDDEEDEEDEEE</sequence>
<proteinExistence type="predicted"/>
<dbReference type="Pfam" id="PF13359">
    <property type="entry name" value="DDE_Tnp_4"/>
    <property type="match status" value="1"/>
</dbReference>
<gene>
    <name evidence="4" type="ORF">F3Y22_tig00112800pilonHSYRG00083</name>
</gene>